<gene>
    <name evidence="1" type="ORF">PCOR1329_LOCUS72704</name>
</gene>
<name>A0ABN9X252_9DINO</name>
<accession>A0ABN9X252</accession>
<dbReference type="EMBL" id="CAUYUJ010019737">
    <property type="protein sequence ID" value="CAK0893343.1"/>
    <property type="molecule type" value="Genomic_DNA"/>
</dbReference>
<feature type="non-terminal residue" evidence="1">
    <location>
        <position position="789"/>
    </location>
</feature>
<evidence type="ECO:0000313" key="2">
    <source>
        <dbReference type="Proteomes" id="UP001189429"/>
    </source>
</evidence>
<comment type="caution">
    <text evidence="1">The sequence shown here is derived from an EMBL/GenBank/DDBJ whole genome shotgun (WGS) entry which is preliminary data.</text>
</comment>
<evidence type="ECO:0000313" key="1">
    <source>
        <dbReference type="EMBL" id="CAK0893343.1"/>
    </source>
</evidence>
<keyword evidence="2" id="KW-1185">Reference proteome</keyword>
<proteinExistence type="predicted"/>
<dbReference type="Proteomes" id="UP001189429">
    <property type="component" value="Unassembled WGS sequence"/>
</dbReference>
<organism evidence="1 2">
    <name type="scientific">Prorocentrum cordatum</name>
    <dbReference type="NCBI Taxonomy" id="2364126"/>
    <lineage>
        <taxon>Eukaryota</taxon>
        <taxon>Sar</taxon>
        <taxon>Alveolata</taxon>
        <taxon>Dinophyceae</taxon>
        <taxon>Prorocentrales</taxon>
        <taxon>Prorocentraceae</taxon>
        <taxon>Prorocentrum</taxon>
    </lineage>
</organism>
<feature type="non-terminal residue" evidence="1">
    <location>
        <position position="1"/>
    </location>
</feature>
<protein>
    <submittedName>
        <fullName evidence="1">Uncharacterized protein</fullName>
    </submittedName>
</protein>
<reference evidence="1" key="1">
    <citation type="submission" date="2023-10" db="EMBL/GenBank/DDBJ databases">
        <authorList>
            <person name="Chen Y."/>
            <person name="Shah S."/>
            <person name="Dougan E. K."/>
            <person name="Thang M."/>
            <person name="Chan C."/>
        </authorList>
    </citation>
    <scope>NUCLEOTIDE SEQUENCE [LARGE SCALE GENOMIC DNA]</scope>
</reference>
<sequence length="789" mass="86290">VQGEPVNVAINVLVQGGLADTFSRITSSSKISTVGWFRSMALTSAAAKLTAADSKPNQEQAINEFTDDVYKTIEIIHPAFIAHAGDCNDSMAHFASILVASRGCDRVTSSEIGQAIDYIENQKHTVKIKDAFHFTTAGSAATASCQHQLAVTAKDDLGDKKIDRALEILNDFASFPTLLRSLEELPSEPTMLEVGNFIVAKTGEAFSAIDESTDHLFEATKLWDKRRCEEQAPKVAEYMDAAIFALSDIDCIAAAFLSAVFAKGGLDVLLRAVGVQSLPAGIILPDYEKMSQTVQKYSLNNHGLQITCERLMKIVGQFPHGSEEAPATNANTYLGHITSIVKNVQSRSNIKDMVERMGAARALRESGPALDEWLLKQLTGDENSTFLQSALEVANASDSIENSSMRKIWPDGSPSALCVAKFPDQPDFEDISASLQLAFGLPRMVKSLPLASHMSAVLGGALETSVDKFMGAVRISDTTVEVAFGSTPDWWKDIGSFCSPSFLQYASETVGNAAASDEYRWECDGARTALRNISEVIDVPKIKYQYQRDGADPPLVQMLAKQYLPNPRRDSGGANFATTVFEENGFKKDITSCIEFCREYITGGTGRMNALEDHRGADIGSARPRTSILLNYFHGPNCATDATCKALFDSLLDSTVAEGKELQKATPMIDDTVNDTRFNRNMARTHLHNHQSKDAFGEKPVKVHRMLSAVGYWHRAWGIQPPMQDEVTTKESIDLINTIYTKARKALTVIAALNVIFSLMGKVNCEQASFVLDSKRPDIPESMMADLRK</sequence>